<evidence type="ECO:0000256" key="2">
    <source>
        <dbReference type="ARBA" id="ARBA00022729"/>
    </source>
</evidence>
<dbReference type="GO" id="GO:0000774">
    <property type="term" value="F:adenyl-nucleotide exchange factor activity"/>
    <property type="evidence" value="ECO:0007669"/>
    <property type="project" value="EnsemblFungi"/>
</dbReference>
<protein>
    <submittedName>
        <fullName evidence="8">LADA_0D09362g1_1</fullName>
    </submittedName>
</protein>
<keyword evidence="4" id="KW-0067">ATP-binding</keyword>
<feature type="signal peptide" evidence="7">
    <location>
        <begin position="1"/>
        <end position="19"/>
    </location>
</feature>
<dbReference type="SUPFAM" id="SSF53067">
    <property type="entry name" value="Actin-like ATPase domain"/>
    <property type="match status" value="2"/>
</dbReference>
<gene>
    <name evidence="8" type="ORF">LADA_0D09362G</name>
</gene>
<evidence type="ECO:0000256" key="1">
    <source>
        <dbReference type="ARBA" id="ARBA00004319"/>
    </source>
</evidence>
<proteinExistence type="predicted"/>
<dbReference type="STRING" id="1266660.A0A1G4J797"/>
<dbReference type="Gene3D" id="1.20.1270.10">
    <property type="match status" value="1"/>
</dbReference>
<evidence type="ECO:0000313" key="8">
    <source>
        <dbReference type="EMBL" id="SCU85741.1"/>
    </source>
</evidence>
<evidence type="ECO:0000256" key="3">
    <source>
        <dbReference type="ARBA" id="ARBA00022741"/>
    </source>
</evidence>
<dbReference type="InterPro" id="IPR029048">
    <property type="entry name" value="HSP70_C_sf"/>
</dbReference>
<dbReference type="Proteomes" id="UP000190274">
    <property type="component" value="Chromosome D"/>
</dbReference>
<feature type="chain" id="PRO_5009235962" evidence="7">
    <location>
        <begin position="20"/>
        <end position="882"/>
    </location>
</feature>
<sequence length="882" mass="98518">MRLLALVYCLLTVFSISQCALLGFDYGEEFSKAMLVSPHAPLELVLTADSKRKDVSGLALKKWRSDIERVFGSGIASSQVKTPNGALLHVKSLLGKQIDGTFSHYHKCHPGVVFQPTPRDTVALEGLGYRYSVEEVLAMNLEETIARANALLRYDKSITDRVDSIAITVPEYFTQGQRHALLTTAELPAGVRAHLVNDGLTVAIDFAVKQRNFPAGEKQHFILYDMGSGSTRVSLISIEQPINISEPLILDFIGYGYDAGLGGSHFTSNVADILKNKFLEQNPSVRTSSLEKNSRAMVRLQQAAEKAKLILSANADASVNIESLYNDLDFKTSITRQEFEEFCEDLIVRINAPIFEALENQFLERVDLKDIKSLILTGGASRTPMVQKQLSDYFGEDVVAKNVNADESSVNGATLRGIQLFKSFQTKPLEVVDRSIYSYGVVINESSAPAEIFGRGSQYPNLTSYLIPPQSNLSHFSIDLREDDMIFKSHIVDTDPISSKFSPEKCPLGVAYNLTFTLSQGRIFDLDAIEAICGQNSDSTDGIFKKRFAGGDLSSESPNEDGEPVDSGVDRVKKLKTKAIFPKVAPMSTSERLTIKKHMETMSQKDAQRLKIEELVNTLESTLYDTRAYLENENVSSEGPSETLETLSNLVGEYLDWLDYEADDASIEILDRKIKTIVELRERVVLYLSSSGEPLDYDQFLQLYGTGLDLIKSFENSQQVENTTLEALRDSFSDVELDVVKEFKKIKAPRHLALPAYKLKEAKESMEKIIASINAILDPSLMSISPRENLVSLKLQFDDAFSDLKKYWEIDEGIQKFRLNELSSLYSRRLRVIKKREERKKSQEMTSLQDSNFTSGTDNQMSSTSSNPQESSSTTLLEHDEL</sequence>
<evidence type="ECO:0000256" key="7">
    <source>
        <dbReference type="SAM" id="SignalP"/>
    </source>
</evidence>
<dbReference type="AlphaFoldDB" id="A0A1G4J797"/>
<reference evidence="8 9" key="1">
    <citation type="submission" date="2016-03" db="EMBL/GenBank/DDBJ databases">
        <authorList>
            <person name="Devillers H."/>
        </authorList>
    </citation>
    <scope>NUCLEOTIDE SEQUENCE [LARGE SCALE GENOMIC DNA]</scope>
    <source>
        <strain evidence="8">CBS 10888</strain>
    </source>
</reference>
<dbReference type="PRINTS" id="PR00301">
    <property type="entry name" value="HEATSHOCK70"/>
</dbReference>
<dbReference type="EMBL" id="LT598454">
    <property type="protein sequence ID" value="SCU85741.1"/>
    <property type="molecule type" value="Genomic_DNA"/>
</dbReference>
<dbReference type="PANTHER" id="PTHR45639">
    <property type="entry name" value="HSC70CB, ISOFORM G-RELATED"/>
    <property type="match status" value="1"/>
</dbReference>
<feature type="region of interest" description="Disordered" evidence="6">
    <location>
        <begin position="549"/>
        <end position="569"/>
    </location>
</feature>
<organism evidence="8 9">
    <name type="scientific">Lachancea dasiensis</name>
    <dbReference type="NCBI Taxonomy" id="1072105"/>
    <lineage>
        <taxon>Eukaryota</taxon>
        <taxon>Fungi</taxon>
        <taxon>Dikarya</taxon>
        <taxon>Ascomycota</taxon>
        <taxon>Saccharomycotina</taxon>
        <taxon>Saccharomycetes</taxon>
        <taxon>Saccharomycetales</taxon>
        <taxon>Saccharomycetaceae</taxon>
        <taxon>Lachancea</taxon>
    </lineage>
</organism>
<dbReference type="GO" id="GO:0051082">
    <property type="term" value="F:unfolded protein binding"/>
    <property type="evidence" value="ECO:0007669"/>
    <property type="project" value="EnsemblFungi"/>
</dbReference>
<dbReference type="CDD" id="cd10230">
    <property type="entry name" value="ASKHA_NBD_HSP70_HYOU1"/>
    <property type="match status" value="1"/>
</dbReference>
<dbReference type="InterPro" id="IPR043129">
    <property type="entry name" value="ATPase_NBD"/>
</dbReference>
<dbReference type="GO" id="GO:0005524">
    <property type="term" value="F:ATP binding"/>
    <property type="evidence" value="ECO:0007669"/>
    <property type="project" value="UniProtKB-KW"/>
</dbReference>
<evidence type="ECO:0000256" key="4">
    <source>
        <dbReference type="ARBA" id="ARBA00022840"/>
    </source>
</evidence>
<dbReference type="FunFam" id="3.90.640.10:FF:000004">
    <property type="entry name" value="Heat shock 70 kDa protein 4"/>
    <property type="match status" value="1"/>
</dbReference>
<dbReference type="Gene3D" id="3.30.420.40">
    <property type="match status" value="2"/>
</dbReference>
<evidence type="ECO:0000256" key="5">
    <source>
        <dbReference type="ARBA" id="ARBA00023186"/>
    </source>
</evidence>
<dbReference type="Gene3D" id="3.90.640.10">
    <property type="entry name" value="Actin, Chain A, domain 4"/>
    <property type="match status" value="1"/>
</dbReference>
<dbReference type="Pfam" id="PF00012">
    <property type="entry name" value="HSP70"/>
    <property type="match status" value="1"/>
</dbReference>
<dbReference type="InterPro" id="IPR018181">
    <property type="entry name" value="Heat_shock_70_CS"/>
</dbReference>
<evidence type="ECO:0000256" key="6">
    <source>
        <dbReference type="SAM" id="MobiDB-lite"/>
    </source>
</evidence>
<keyword evidence="2 7" id="KW-0732">Signal</keyword>
<dbReference type="GO" id="GO:0140662">
    <property type="term" value="F:ATP-dependent protein folding chaperone"/>
    <property type="evidence" value="ECO:0007669"/>
    <property type="project" value="InterPro"/>
</dbReference>
<feature type="compositionally biased region" description="Polar residues" evidence="6">
    <location>
        <begin position="844"/>
        <end position="861"/>
    </location>
</feature>
<feature type="region of interest" description="Disordered" evidence="6">
    <location>
        <begin position="837"/>
        <end position="882"/>
    </location>
</feature>
<feature type="compositionally biased region" description="Low complexity" evidence="6">
    <location>
        <begin position="862"/>
        <end position="875"/>
    </location>
</feature>
<dbReference type="Gene3D" id="3.30.30.30">
    <property type="match status" value="1"/>
</dbReference>
<name>A0A1G4J797_9SACH</name>
<dbReference type="PROSITE" id="PS00329">
    <property type="entry name" value="HSP70_2"/>
    <property type="match status" value="1"/>
</dbReference>
<keyword evidence="9" id="KW-1185">Reference proteome</keyword>
<dbReference type="InterPro" id="IPR013126">
    <property type="entry name" value="Hsp_70_fam"/>
</dbReference>
<dbReference type="GO" id="GO:0034663">
    <property type="term" value="C:endoplasmic reticulum chaperone complex"/>
    <property type="evidence" value="ECO:0007669"/>
    <property type="project" value="TreeGrafter"/>
</dbReference>
<keyword evidence="5" id="KW-0143">Chaperone</keyword>
<keyword evidence="3" id="KW-0547">Nucleotide-binding</keyword>
<evidence type="ECO:0000313" key="9">
    <source>
        <dbReference type="Proteomes" id="UP000190274"/>
    </source>
</evidence>
<dbReference type="GO" id="GO:0031204">
    <property type="term" value="P:post-translational protein targeting to membrane, translocation"/>
    <property type="evidence" value="ECO:0007669"/>
    <property type="project" value="EnsemblFungi"/>
</dbReference>
<dbReference type="SUPFAM" id="SSF100934">
    <property type="entry name" value="Heat shock protein 70kD (HSP70), C-terminal subdomain"/>
    <property type="match status" value="1"/>
</dbReference>
<comment type="subcellular location">
    <subcellularLocation>
        <location evidence="1">Endoplasmic reticulum lumen</location>
    </subcellularLocation>
</comment>
<dbReference type="PANTHER" id="PTHR45639:SF3">
    <property type="entry name" value="HYPOXIA UP-REGULATED PROTEIN 1"/>
    <property type="match status" value="1"/>
</dbReference>
<dbReference type="OrthoDB" id="10262720at2759"/>
<accession>A0A1G4J797</accession>
<dbReference type="GO" id="GO:0030968">
    <property type="term" value="P:endoplasmic reticulum unfolded protein response"/>
    <property type="evidence" value="ECO:0007669"/>
    <property type="project" value="TreeGrafter"/>
</dbReference>
<dbReference type="GO" id="GO:0005788">
    <property type="term" value="C:endoplasmic reticulum lumen"/>
    <property type="evidence" value="ECO:0007669"/>
    <property type="project" value="UniProtKB-SubCell"/>
</dbReference>